<organism evidence="7 8">
    <name type="scientific">Catenovulum agarivorans DS-2</name>
    <dbReference type="NCBI Taxonomy" id="1328313"/>
    <lineage>
        <taxon>Bacteria</taxon>
        <taxon>Pseudomonadati</taxon>
        <taxon>Pseudomonadota</taxon>
        <taxon>Gammaproteobacteria</taxon>
        <taxon>Alteromonadales</taxon>
        <taxon>Alteromonadaceae</taxon>
        <taxon>Catenovulum</taxon>
    </lineage>
</organism>
<dbReference type="InterPro" id="IPR029035">
    <property type="entry name" value="DHS-like_NAD/FAD-binding_dom"/>
</dbReference>
<name>W7QTK5_9ALTE</name>
<dbReference type="GO" id="GO:0050660">
    <property type="term" value="F:flavin adenine dinucleotide binding"/>
    <property type="evidence" value="ECO:0007669"/>
    <property type="project" value="TreeGrafter"/>
</dbReference>
<dbReference type="InterPro" id="IPR012001">
    <property type="entry name" value="Thiamin_PyroP_enz_TPP-bd_dom"/>
</dbReference>
<dbReference type="Pfam" id="PF02775">
    <property type="entry name" value="TPP_enzyme_C"/>
    <property type="match status" value="1"/>
</dbReference>
<comment type="similarity">
    <text evidence="1 3">Belongs to the TPP enzyme family.</text>
</comment>
<dbReference type="Pfam" id="PF02776">
    <property type="entry name" value="TPP_enzyme_N"/>
    <property type="match status" value="1"/>
</dbReference>
<dbReference type="Gene3D" id="3.40.50.970">
    <property type="match status" value="2"/>
</dbReference>
<evidence type="ECO:0000313" key="8">
    <source>
        <dbReference type="Proteomes" id="UP000019276"/>
    </source>
</evidence>
<dbReference type="GO" id="GO:0009099">
    <property type="term" value="P:L-valine biosynthetic process"/>
    <property type="evidence" value="ECO:0007669"/>
    <property type="project" value="TreeGrafter"/>
</dbReference>
<dbReference type="GO" id="GO:0005948">
    <property type="term" value="C:acetolactate synthase complex"/>
    <property type="evidence" value="ECO:0007669"/>
    <property type="project" value="TreeGrafter"/>
</dbReference>
<dbReference type="Pfam" id="PF00205">
    <property type="entry name" value="TPP_enzyme_M"/>
    <property type="match status" value="1"/>
</dbReference>
<evidence type="ECO:0000256" key="3">
    <source>
        <dbReference type="RuleBase" id="RU362132"/>
    </source>
</evidence>
<evidence type="ECO:0000256" key="1">
    <source>
        <dbReference type="ARBA" id="ARBA00007812"/>
    </source>
</evidence>
<dbReference type="Gene3D" id="3.40.50.1220">
    <property type="entry name" value="TPP-binding domain"/>
    <property type="match status" value="1"/>
</dbReference>
<dbReference type="GO" id="GO:0030976">
    <property type="term" value="F:thiamine pyrophosphate binding"/>
    <property type="evidence" value="ECO:0007669"/>
    <property type="project" value="InterPro"/>
</dbReference>
<dbReference type="PATRIC" id="fig|1328313.3.peg.1028"/>
<dbReference type="EMBL" id="ARZY01000006">
    <property type="protein sequence ID" value="EWH11183.1"/>
    <property type="molecule type" value="Genomic_DNA"/>
</dbReference>
<comment type="caution">
    <text evidence="7">The sequence shown here is derived from an EMBL/GenBank/DDBJ whole genome shotgun (WGS) entry which is preliminary data.</text>
</comment>
<evidence type="ECO:0000259" key="6">
    <source>
        <dbReference type="Pfam" id="PF02776"/>
    </source>
</evidence>
<dbReference type="FunFam" id="3.40.50.970:FF:000007">
    <property type="entry name" value="Acetolactate synthase"/>
    <property type="match status" value="1"/>
</dbReference>
<dbReference type="InterPro" id="IPR012000">
    <property type="entry name" value="Thiamin_PyroP_enz_cen_dom"/>
</dbReference>
<accession>W7QTK5</accession>
<dbReference type="InterPro" id="IPR011766">
    <property type="entry name" value="TPP_enzyme_TPP-bd"/>
</dbReference>
<feature type="domain" description="Thiamine pyrophosphate enzyme TPP-binding" evidence="5">
    <location>
        <begin position="413"/>
        <end position="560"/>
    </location>
</feature>
<evidence type="ECO:0000259" key="4">
    <source>
        <dbReference type="Pfam" id="PF00205"/>
    </source>
</evidence>
<dbReference type="PANTHER" id="PTHR18968:SF13">
    <property type="entry name" value="ACETOLACTATE SYNTHASE CATALYTIC SUBUNIT, MITOCHONDRIAL"/>
    <property type="match status" value="1"/>
</dbReference>
<dbReference type="Proteomes" id="UP000019276">
    <property type="component" value="Unassembled WGS sequence"/>
</dbReference>
<dbReference type="AlphaFoldDB" id="W7QTK5"/>
<dbReference type="OrthoDB" id="9785953at2"/>
<dbReference type="SUPFAM" id="SSF52467">
    <property type="entry name" value="DHS-like NAD/FAD-binding domain"/>
    <property type="match status" value="1"/>
</dbReference>
<dbReference type="GO" id="GO:0000287">
    <property type="term" value="F:magnesium ion binding"/>
    <property type="evidence" value="ECO:0007669"/>
    <property type="project" value="InterPro"/>
</dbReference>
<keyword evidence="8" id="KW-1185">Reference proteome</keyword>
<evidence type="ECO:0000313" key="7">
    <source>
        <dbReference type="EMBL" id="EWH11183.1"/>
    </source>
</evidence>
<sequence length="587" mass="63443">MSTDEPKKDSQSFADVILCYLEALGVEYIFGVPGGAIEPLYNSLAKTGRKGGIKAIVARHECGAAFMADGYARETGKLGVVCSTTGPGATNLITGVASAHSDRVPMLVITAQTPLPKFGRKSLQDSSCAAIDVVSMFRHCTSFNTLVSHPQQVENKLISALMTALRTPKGTAHISIPSDILRAEVFQPRDIKANRLQQDLSLSDQDSLEQMLIEIHNSKRIALFLGDGCRGAGNQIQEIAEKLNAPFVTGPMGKRWIDETHPMYRGVYGFAGHESAKATIHNTDLDLVIAIGAQLGELGTSGWLESPLLSEKLIHVDSTPEHFTRSPMARLHVCGKIPEIAQRVIQSLNKAEHWAHHREKNIHFMSPATNINNSPTSLLEPEKCFANSVPLKPQKLFYQLAKMLPQETRVHVDAGNAWSWATHYYQRKDSKGLYRIAMGFGSMGWAISSAIGARFAKDSGPTLCITGDGSYLMSAQEITVAAQHNLPVVILVLNDAALGMVKHGQKLGNAEPIGYELNHVSYADLAESMGIRGITVKTPGELADIDWSGLFKADGPTLIDAIIDPDEIPPMGERVKGLAQASATPGG</sequence>
<dbReference type="InterPro" id="IPR029061">
    <property type="entry name" value="THDP-binding"/>
</dbReference>
<dbReference type="eggNOG" id="COG0028">
    <property type="taxonomic scope" value="Bacteria"/>
</dbReference>
<evidence type="ECO:0000259" key="5">
    <source>
        <dbReference type="Pfam" id="PF02775"/>
    </source>
</evidence>
<dbReference type="PANTHER" id="PTHR18968">
    <property type="entry name" value="THIAMINE PYROPHOSPHATE ENZYMES"/>
    <property type="match status" value="1"/>
</dbReference>
<feature type="domain" description="Thiamine pyrophosphate enzyme N-terminal TPP-binding" evidence="6">
    <location>
        <begin position="13"/>
        <end position="125"/>
    </location>
</feature>
<dbReference type="SUPFAM" id="SSF52518">
    <property type="entry name" value="Thiamin diphosphate-binding fold (THDP-binding)"/>
    <property type="match status" value="2"/>
</dbReference>
<dbReference type="GO" id="GO:0003984">
    <property type="term" value="F:acetolactate synthase activity"/>
    <property type="evidence" value="ECO:0007669"/>
    <property type="project" value="TreeGrafter"/>
</dbReference>
<feature type="domain" description="Thiamine pyrophosphate enzyme central" evidence="4">
    <location>
        <begin position="209"/>
        <end position="342"/>
    </location>
</feature>
<proteinExistence type="inferred from homology"/>
<evidence type="ECO:0000256" key="2">
    <source>
        <dbReference type="ARBA" id="ARBA00023052"/>
    </source>
</evidence>
<protein>
    <submittedName>
        <fullName evidence="7">Putative acetolactate synthase large subunit</fullName>
    </submittedName>
</protein>
<dbReference type="CDD" id="cd07035">
    <property type="entry name" value="TPP_PYR_POX_like"/>
    <property type="match status" value="1"/>
</dbReference>
<gene>
    <name evidence="7" type="ORF">DS2_04980</name>
</gene>
<dbReference type="GO" id="GO:0009097">
    <property type="term" value="P:isoleucine biosynthetic process"/>
    <property type="evidence" value="ECO:0007669"/>
    <property type="project" value="TreeGrafter"/>
</dbReference>
<dbReference type="InterPro" id="IPR045229">
    <property type="entry name" value="TPP_enz"/>
</dbReference>
<dbReference type="STRING" id="1328313.DS2_04980"/>
<reference evidence="7 8" key="1">
    <citation type="journal article" date="2014" name="Genome Announc.">
        <title>Draft Genome Sequence of the Agar-Degrading Bacterium Catenovulum sp. Strain DS-2, Isolated from Intestines of Haliotis diversicolor.</title>
        <authorList>
            <person name="Shan D."/>
            <person name="Li X."/>
            <person name="Gu Z."/>
            <person name="Wei G."/>
            <person name="Gao Z."/>
            <person name="Shao Z."/>
        </authorList>
    </citation>
    <scope>NUCLEOTIDE SEQUENCE [LARGE SCALE GENOMIC DNA]</scope>
    <source>
        <strain evidence="7 8">DS-2</strain>
    </source>
</reference>
<keyword evidence="2 3" id="KW-0786">Thiamine pyrophosphate</keyword>
<dbReference type="RefSeq" id="WP_035013548.1">
    <property type="nucleotide sequence ID" value="NZ_ARZY01000006.1"/>
</dbReference>